<organism evidence="2 3">
    <name type="scientific">Polynucleobacter kasalickyi</name>
    <dbReference type="NCBI Taxonomy" id="1938817"/>
    <lineage>
        <taxon>Bacteria</taxon>
        <taxon>Pseudomonadati</taxon>
        <taxon>Pseudomonadota</taxon>
        <taxon>Betaproteobacteria</taxon>
        <taxon>Burkholderiales</taxon>
        <taxon>Burkholderiaceae</taxon>
        <taxon>Polynucleobacter</taxon>
    </lineage>
</organism>
<evidence type="ECO:0000313" key="2">
    <source>
        <dbReference type="EMBL" id="SMC65289.1"/>
    </source>
</evidence>
<gene>
    <name evidence="2" type="ORF">SAMN06296008_110137</name>
</gene>
<evidence type="ECO:0000256" key="1">
    <source>
        <dbReference type="SAM" id="Phobius"/>
    </source>
</evidence>
<dbReference type="AlphaFoldDB" id="A0A1W2AX52"/>
<keyword evidence="1" id="KW-0472">Membrane</keyword>
<dbReference type="STRING" id="1938817.SAMN06296008_110137"/>
<accession>A0A1W2AX52</accession>
<evidence type="ECO:0008006" key="4">
    <source>
        <dbReference type="Google" id="ProtNLM"/>
    </source>
</evidence>
<name>A0A1W2AX52_9BURK</name>
<keyword evidence="3" id="KW-1185">Reference proteome</keyword>
<proteinExistence type="predicted"/>
<dbReference type="EMBL" id="FWXJ01000010">
    <property type="protein sequence ID" value="SMC65289.1"/>
    <property type="molecule type" value="Genomic_DNA"/>
</dbReference>
<protein>
    <recommendedName>
        <fullName evidence="4">6-phosphogluconate dehydrogenase</fullName>
    </recommendedName>
</protein>
<keyword evidence="1" id="KW-1133">Transmembrane helix</keyword>
<feature type="transmembrane region" description="Helical" evidence="1">
    <location>
        <begin position="12"/>
        <end position="33"/>
    </location>
</feature>
<dbReference type="Proteomes" id="UP000192708">
    <property type="component" value="Unassembled WGS sequence"/>
</dbReference>
<sequence>MTAKSIQLKLFMFLMVAVGLFALYTWLTLTYTYSEGSRAGFLQKFSKRGWVCKTWEGEIVTGSMLGNQEKFLFSVRDPELAKELNAAIGKRVEVDYSQHIGVPSNCFGETEYFLKSIKTVPESITFQRDVQNSTNELPKETSIDNIKK</sequence>
<keyword evidence="1" id="KW-0812">Transmembrane</keyword>
<dbReference type="RefSeq" id="WP_234987003.1">
    <property type="nucleotide sequence ID" value="NZ_FWXJ01000010.1"/>
</dbReference>
<reference evidence="2 3" key="1">
    <citation type="submission" date="2017-04" db="EMBL/GenBank/DDBJ databases">
        <authorList>
            <person name="Afonso C.L."/>
            <person name="Miller P.J."/>
            <person name="Scott M.A."/>
            <person name="Spackman E."/>
            <person name="Goraichik I."/>
            <person name="Dimitrov K.M."/>
            <person name="Suarez D.L."/>
            <person name="Swayne D.E."/>
        </authorList>
    </citation>
    <scope>NUCLEOTIDE SEQUENCE [LARGE SCALE GENOMIC DNA]</scope>
    <source>
        <strain evidence="2 3">VK13</strain>
    </source>
</reference>
<evidence type="ECO:0000313" key="3">
    <source>
        <dbReference type="Proteomes" id="UP000192708"/>
    </source>
</evidence>